<dbReference type="EMBL" id="JAEVHM010000068">
    <property type="protein sequence ID" value="MBM0233195.1"/>
    <property type="molecule type" value="Genomic_DNA"/>
</dbReference>
<accession>A0ABS1XVC7</accession>
<organism evidence="1 2">
    <name type="scientific">Micromonospora parastrephiae</name>
    <dbReference type="NCBI Taxonomy" id="2806101"/>
    <lineage>
        <taxon>Bacteria</taxon>
        <taxon>Bacillati</taxon>
        <taxon>Actinomycetota</taxon>
        <taxon>Actinomycetes</taxon>
        <taxon>Micromonosporales</taxon>
        <taxon>Micromonosporaceae</taxon>
        <taxon>Micromonospora</taxon>
    </lineage>
</organism>
<dbReference type="Proteomes" id="UP000601027">
    <property type="component" value="Unassembled WGS sequence"/>
</dbReference>
<comment type="caution">
    <text evidence="1">The sequence shown here is derived from an EMBL/GenBank/DDBJ whole genome shotgun (WGS) entry which is preliminary data.</text>
</comment>
<evidence type="ECO:0000313" key="2">
    <source>
        <dbReference type="Proteomes" id="UP000601027"/>
    </source>
</evidence>
<proteinExistence type="predicted"/>
<evidence type="ECO:0000313" key="1">
    <source>
        <dbReference type="EMBL" id="MBM0233195.1"/>
    </source>
</evidence>
<keyword evidence="2" id="KW-1185">Reference proteome</keyword>
<sequence length="142" mass="15797">MAPPRNPLRLADGRVLYGRWPQSMPTTGEGPYIAALARQVKGVPEVVLPVGRADVATAATVFEVEPARQWRTAIRQVLGYAGQTGLAPAIALFGPEDYLHIYLFVRDRLPGLGLWVYRGRWEQVTSRKSARLKHHPSYVIVP</sequence>
<gene>
    <name evidence="1" type="ORF">JNW91_15780</name>
</gene>
<protein>
    <submittedName>
        <fullName evidence="1">Uncharacterized protein</fullName>
    </submittedName>
</protein>
<reference evidence="1 2" key="1">
    <citation type="submission" date="2021-01" db="EMBL/GenBank/DDBJ databases">
        <title>Draft genome sequence of Micromonospora sp. strain STR1_7.</title>
        <authorList>
            <person name="Karlyshev A."/>
            <person name="Jawad R."/>
        </authorList>
    </citation>
    <scope>NUCLEOTIDE SEQUENCE [LARGE SCALE GENOMIC DNA]</scope>
    <source>
        <strain evidence="1 2">STR1-7</strain>
    </source>
</reference>
<name>A0ABS1XVC7_9ACTN</name>
<dbReference type="RefSeq" id="WP_203176014.1">
    <property type="nucleotide sequence ID" value="NZ_JAEVHM010000068.1"/>
</dbReference>